<dbReference type="Gene3D" id="3.40.50.150">
    <property type="entry name" value="Vaccinia Virus protein VP39"/>
    <property type="match status" value="1"/>
</dbReference>
<dbReference type="SUPFAM" id="SSF53335">
    <property type="entry name" value="S-adenosyl-L-methionine-dependent methyltransferases"/>
    <property type="match status" value="1"/>
</dbReference>
<proteinExistence type="inferred from homology"/>
<name>A0AAN8RK10_9PEZI</name>
<sequence length="323" mass="36159">MSTIEQTSKALHAPIKNKYSSMANDEAIVSASSAEAHDRSRSHVWYKPGEQLRLTPYTLNLFQNYSQIPTEQVAAHIIGVREKAWEVYPYPCIGSFRFLDFAITESPIFTTALSKLKSGGKYLDLGCCFAQDLRALVYAGIPSENLFGADLQSGFIDLSYELFKDGETLKSTFFKGDIFDFSTFTPIRGNTSDPGLFQKIKGDIDIISARSFLHLFSPEQEFKAACQIVEILKDSPGSIIMGRQVGSFTPGVESISLGRREVFRHDPQTWEELWNKVGEATNTKWDVQAKLLELSPDVKDSVKAAELADIETRGWLEFVITKL</sequence>
<dbReference type="PANTHER" id="PTHR35897:SF1">
    <property type="entry name" value="METHYLTRANSFERASE AUSD"/>
    <property type="match status" value="1"/>
</dbReference>
<dbReference type="AlphaFoldDB" id="A0AAN8RK10"/>
<comment type="caution">
    <text evidence="5">The sequence shown here is derived from an EMBL/GenBank/DDBJ whole genome shotgun (WGS) entry which is preliminary data.</text>
</comment>
<dbReference type="Proteomes" id="UP001307849">
    <property type="component" value="Unassembled WGS sequence"/>
</dbReference>
<evidence type="ECO:0000256" key="3">
    <source>
        <dbReference type="ARBA" id="ARBA00022691"/>
    </source>
</evidence>
<comment type="similarity">
    <text evidence="4">Belongs to the class I-like SAM-binding methyltransferase superfamily.</text>
</comment>
<evidence type="ECO:0000256" key="2">
    <source>
        <dbReference type="ARBA" id="ARBA00022679"/>
    </source>
</evidence>
<organism evidence="5 6">
    <name type="scientific">Arthrobotrys conoides</name>
    <dbReference type="NCBI Taxonomy" id="74498"/>
    <lineage>
        <taxon>Eukaryota</taxon>
        <taxon>Fungi</taxon>
        <taxon>Dikarya</taxon>
        <taxon>Ascomycota</taxon>
        <taxon>Pezizomycotina</taxon>
        <taxon>Orbiliomycetes</taxon>
        <taxon>Orbiliales</taxon>
        <taxon>Orbiliaceae</taxon>
        <taxon>Arthrobotrys</taxon>
    </lineage>
</organism>
<protein>
    <recommendedName>
        <fullName evidence="7">Methyltransferase domain-containing protein</fullName>
    </recommendedName>
</protein>
<dbReference type="PANTHER" id="PTHR35897">
    <property type="entry name" value="METHYLTRANSFERASE AUSD"/>
    <property type="match status" value="1"/>
</dbReference>
<accession>A0AAN8RK10</accession>
<gene>
    <name evidence="5" type="ORF">TWF506_002701</name>
</gene>
<dbReference type="EMBL" id="JAVHJM010000010">
    <property type="protein sequence ID" value="KAK6504506.1"/>
    <property type="molecule type" value="Genomic_DNA"/>
</dbReference>
<evidence type="ECO:0008006" key="7">
    <source>
        <dbReference type="Google" id="ProtNLM"/>
    </source>
</evidence>
<comment type="pathway">
    <text evidence="1">Secondary metabolite biosynthesis.</text>
</comment>
<evidence type="ECO:0000256" key="1">
    <source>
        <dbReference type="ARBA" id="ARBA00005179"/>
    </source>
</evidence>
<dbReference type="InterPro" id="IPR029063">
    <property type="entry name" value="SAM-dependent_MTases_sf"/>
</dbReference>
<keyword evidence="2" id="KW-0808">Transferase</keyword>
<evidence type="ECO:0000313" key="6">
    <source>
        <dbReference type="Proteomes" id="UP001307849"/>
    </source>
</evidence>
<evidence type="ECO:0000256" key="4">
    <source>
        <dbReference type="ARBA" id="ARBA00038314"/>
    </source>
</evidence>
<evidence type="ECO:0000313" key="5">
    <source>
        <dbReference type="EMBL" id="KAK6504506.1"/>
    </source>
</evidence>
<dbReference type="GO" id="GO:0016740">
    <property type="term" value="F:transferase activity"/>
    <property type="evidence" value="ECO:0007669"/>
    <property type="project" value="UniProtKB-KW"/>
</dbReference>
<keyword evidence="3" id="KW-0949">S-adenosyl-L-methionine</keyword>
<keyword evidence="6" id="KW-1185">Reference proteome</keyword>
<reference evidence="5 6" key="1">
    <citation type="submission" date="2019-10" db="EMBL/GenBank/DDBJ databases">
        <authorList>
            <person name="Palmer J.M."/>
        </authorList>
    </citation>
    <scope>NUCLEOTIDE SEQUENCE [LARGE SCALE GENOMIC DNA]</scope>
    <source>
        <strain evidence="5 6">TWF506</strain>
    </source>
</reference>
<dbReference type="InterPro" id="IPR051654">
    <property type="entry name" value="Meroterpenoid_MTases"/>
</dbReference>